<keyword evidence="3" id="KW-1185">Reference proteome</keyword>
<dbReference type="AlphaFoldDB" id="A0A2U2BAV3"/>
<accession>A0A2U2BAV3</accession>
<dbReference type="PROSITE" id="PS51318">
    <property type="entry name" value="TAT"/>
    <property type="match status" value="1"/>
</dbReference>
<keyword evidence="1 2" id="KW-0378">Hydrolase</keyword>
<comment type="caution">
    <text evidence="2">The sequence shown here is derived from an EMBL/GenBank/DDBJ whole genome shotgun (WGS) entry which is preliminary data.</text>
</comment>
<evidence type="ECO:0000313" key="2">
    <source>
        <dbReference type="EMBL" id="PWE00189.1"/>
    </source>
</evidence>
<dbReference type="InterPro" id="IPR008928">
    <property type="entry name" value="6-hairpin_glycosidase_sf"/>
</dbReference>
<dbReference type="GO" id="GO:0016787">
    <property type="term" value="F:hydrolase activity"/>
    <property type="evidence" value="ECO:0007669"/>
    <property type="project" value="UniProtKB-KW"/>
</dbReference>
<evidence type="ECO:0000256" key="1">
    <source>
        <dbReference type="ARBA" id="ARBA00022801"/>
    </source>
</evidence>
<dbReference type="GO" id="GO:0005975">
    <property type="term" value="P:carbohydrate metabolic process"/>
    <property type="evidence" value="ECO:0007669"/>
    <property type="project" value="InterPro"/>
</dbReference>
<protein>
    <submittedName>
        <fullName evidence="2">Glycosyl hydrolase</fullName>
    </submittedName>
</protein>
<reference evidence="2 3" key="1">
    <citation type="submission" date="2018-05" db="EMBL/GenBank/DDBJ databases">
        <title>Marinilabilia rubrum sp. nov., isolated from saltern sediment.</title>
        <authorList>
            <person name="Zhang R."/>
        </authorList>
    </citation>
    <scope>NUCLEOTIDE SEQUENCE [LARGE SCALE GENOMIC DNA]</scope>
    <source>
        <strain evidence="2 3">WTE16</strain>
    </source>
</reference>
<dbReference type="Gene3D" id="1.50.10.10">
    <property type="match status" value="1"/>
</dbReference>
<evidence type="ECO:0000313" key="3">
    <source>
        <dbReference type="Proteomes" id="UP000244956"/>
    </source>
</evidence>
<dbReference type="InterPro" id="IPR012341">
    <property type="entry name" value="6hp_glycosidase-like_sf"/>
</dbReference>
<dbReference type="PANTHER" id="PTHR41814:SF1">
    <property type="entry name" value="CELLULASE"/>
    <property type="match status" value="1"/>
</dbReference>
<dbReference type="EMBL" id="QEWP01000004">
    <property type="protein sequence ID" value="PWE00189.1"/>
    <property type="molecule type" value="Genomic_DNA"/>
</dbReference>
<dbReference type="Proteomes" id="UP000244956">
    <property type="component" value="Unassembled WGS sequence"/>
</dbReference>
<name>A0A2U2BAV3_9BACT</name>
<dbReference type="InterPro" id="IPR006311">
    <property type="entry name" value="TAT_signal"/>
</dbReference>
<dbReference type="RefSeq" id="WP_109263812.1">
    <property type="nucleotide sequence ID" value="NZ_QEWP01000004.1"/>
</dbReference>
<dbReference type="InterPro" id="IPR010905">
    <property type="entry name" value="Glyco_hydro_88"/>
</dbReference>
<gene>
    <name evidence="2" type="ORF">DDZ16_07500</name>
</gene>
<dbReference type="Pfam" id="PF07470">
    <property type="entry name" value="Glyco_hydro_88"/>
    <property type="match status" value="1"/>
</dbReference>
<dbReference type="SUPFAM" id="SSF48208">
    <property type="entry name" value="Six-hairpin glycosidases"/>
    <property type="match status" value="1"/>
</dbReference>
<sequence length="356" mass="39722">MRKIKGLKRRDFVKSITAGSLLLTGPGVWAVNSLKEEGLKSENGLVTKVKNAMLCMQRASWEQGVAGQAILELGDFDLLYLMAKEAVLRQTKEGRLSVLYSDGGATDPAASGEMVMRMAEKTGEQDLWNAHKKMLNYLLTKAPRTEDGIISHLVDKKEIWIDSMYMSPPYLCVAGEVDESIRQIKGMRKALWNGDAQLYSHRWDASKKEFINSKFWGVGNGWAMAGIARVIDDLPESKSEERDTLIEYNTENINGCLNHLRSDGLFHNVIDDETSFVETNLSQMLAYSIYRGVASGWLPSFYLDSANILRKAVHDKVNEAGFVTGVCGAPHFNSPGRATEGQAFFLLMESAYYKLI</sequence>
<proteinExistence type="predicted"/>
<dbReference type="OrthoDB" id="6381507at2"/>
<organism evidence="2 3">
    <name type="scientific">Marinilabilia rubra</name>
    <dbReference type="NCBI Taxonomy" id="2162893"/>
    <lineage>
        <taxon>Bacteria</taxon>
        <taxon>Pseudomonadati</taxon>
        <taxon>Bacteroidota</taxon>
        <taxon>Bacteroidia</taxon>
        <taxon>Marinilabiliales</taxon>
        <taxon>Marinilabiliaceae</taxon>
        <taxon>Marinilabilia</taxon>
    </lineage>
</organism>
<dbReference type="PANTHER" id="PTHR41814">
    <property type="entry name" value="EXPRESSED PROTEIN"/>
    <property type="match status" value="1"/>
</dbReference>